<sequence>MSKAGRPKADVKKEKVVSIRMKPEDYAKVKRYAESSNKTITQVMQEGVTKLLDEKE</sequence>
<evidence type="ECO:0000313" key="1">
    <source>
        <dbReference type="EMBL" id="MBC5714832.1"/>
    </source>
</evidence>
<reference evidence="1" key="1">
    <citation type="submission" date="2020-08" db="EMBL/GenBank/DDBJ databases">
        <title>Genome public.</title>
        <authorList>
            <person name="Liu C."/>
            <person name="Sun Q."/>
        </authorList>
    </citation>
    <scope>NUCLEOTIDE SEQUENCE</scope>
    <source>
        <strain evidence="1">BX1005</strain>
    </source>
</reference>
<organism evidence="1 2">
    <name type="scientific">Roseburia zhanii</name>
    <dbReference type="NCBI Taxonomy" id="2763064"/>
    <lineage>
        <taxon>Bacteria</taxon>
        <taxon>Bacillati</taxon>
        <taxon>Bacillota</taxon>
        <taxon>Clostridia</taxon>
        <taxon>Lachnospirales</taxon>
        <taxon>Lachnospiraceae</taxon>
        <taxon>Roseburia</taxon>
    </lineage>
</organism>
<dbReference type="EMBL" id="JACOPH010000011">
    <property type="protein sequence ID" value="MBC5714832.1"/>
    <property type="molecule type" value="Genomic_DNA"/>
</dbReference>
<dbReference type="RefSeq" id="WP_186867433.1">
    <property type="nucleotide sequence ID" value="NZ_JACOPH010000011.1"/>
</dbReference>
<proteinExistence type="predicted"/>
<comment type="caution">
    <text evidence="1">The sequence shown here is derived from an EMBL/GenBank/DDBJ whole genome shotgun (WGS) entry which is preliminary data.</text>
</comment>
<accession>A0A923RTM2</accession>
<protein>
    <submittedName>
        <fullName evidence="1">CopG family transcriptional regulator</fullName>
    </submittedName>
</protein>
<name>A0A923RTM2_9FIRM</name>
<evidence type="ECO:0000313" key="2">
    <source>
        <dbReference type="Proteomes" id="UP000606720"/>
    </source>
</evidence>
<dbReference type="AlphaFoldDB" id="A0A923RTM2"/>
<keyword evidence="2" id="KW-1185">Reference proteome</keyword>
<gene>
    <name evidence="1" type="ORF">H8S17_11585</name>
</gene>
<dbReference type="Proteomes" id="UP000606720">
    <property type="component" value="Unassembled WGS sequence"/>
</dbReference>